<feature type="region of interest" description="Disordered" evidence="1">
    <location>
        <begin position="1"/>
        <end position="23"/>
    </location>
</feature>
<name>A0A2U3DWW5_PURLI</name>
<sequence>MRAPGASATHNRQRNTSARRSEPIDLADGYLHWDISDTPAREYTSPRRHAHRGLWGLAYQRGLVTAKKGFGYLYGFASAPSVSSGSRRQVVTHPARENPGRVTRGRSRGQRAGSWSMLLSSV</sequence>
<accession>A0A2U3DWW5</accession>
<organism evidence="3 4">
    <name type="scientific">Purpureocillium lilacinum</name>
    <name type="common">Paecilomyces lilacinus</name>
    <dbReference type="NCBI Taxonomy" id="33203"/>
    <lineage>
        <taxon>Eukaryota</taxon>
        <taxon>Fungi</taxon>
        <taxon>Dikarya</taxon>
        <taxon>Ascomycota</taxon>
        <taxon>Pezizomycotina</taxon>
        <taxon>Sordariomycetes</taxon>
        <taxon>Hypocreomycetidae</taxon>
        <taxon>Hypocreales</taxon>
        <taxon>Ophiocordycipitaceae</taxon>
        <taxon>Purpureocillium</taxon>
    </lineage>
</organism>
<dbReference type="Proteomes" id="UP001287286">
    <property type="component" value="Unassembled WGS sequence"/>
</dbReference>
<reference evidence="3" key="1">
    <citation type="submission" date="2015-05" db="EMBL/GenBank/DDBJ databases">
        <authorList>
            <person name="Wang D.B."/>
            <person name="Wang M."/>
        </authorList>
    </citation>
    <scope>NUCLEOTIDE SEQUENCE</scope>
    <source>
        <strain evidence="3">36-1</strain>
    </source>
</reference>
<evidence type="ECO:0000313" key="3">
    <source>
        <dbReference type="EMBL" id="PWI66743.1"/>
    </source>
</evidence>
<feature type="region of interest" description="Disordered" evidence="1">
    <location>
        <begin position="81"/>
        <end position="122"/>
    </location>
</feature>
<dbReference type="EMBL" id="LCWV01000023">
    <property type="protein sequence ID" value="PWI66743.1"/>
    <property type="molecule type" value="Genomic_DNA"/>
</dbReference>
<dbReference type="AlphaFoldDB" id="A0A2U3DWW5"/>
<reference evidence="3 4" key="2">
    <citation type="journal article" date="2016" name="Front. Microbiol.">
        <title>Genome and transcriptome sequences reveal the specific parasitism of the nematophagous Purpureocillium lilacinum 36-1.</title>
        <authorList>
            <person name="Xie J."/>
            <person name="Li S."/>
            <person name="Mo C."/>
            <person name="Xiao X."/>
            <person name="Peng D."/>
            <person name="Wang G."/>
            <person name="Xiao Y."/>
        </authorList>
    </citation>
    <scope>NUCLEOTIDE SEQUENCE [LARGE SCALE GENOMIC DNA]</scope>
    <source>
        <strain evidence="3 4">36-1</strain>
    </source>
</reference>
<evidence type="ECO:0000256" key="1">
    <source>
        <dbReference type="SAM" id="MobiDB-lite"/>
    </source>
</evidence>
<dbReference type="Proteomes" id="UP000245956">
    <property type="component" value="Unassembled WGS sequence"/>
</dbReference>
<dbReference type="EMBL" id="JAWRVI010000076">
    <property type="protein sequence ID" value="KAK4081348.1"/>
    <property type="molecule type" value="Genomic_DNA"/>
</dbReference>
<evidence type="ECO:0000313" key="4">
    <source>
        <dbReference type="Proteomes" id="UP000245956"/>
    </source>
</evidence>
<evidence type="ECO:0000313" key="2">
    <source>
        <dbReference type="EMBL" id="KAK4081348.1"/>
    </source>
</evidence>
<reference evidence="2 5" key="4">
    <citation type="journal article" date="2024" name="Microbiol. Resour. Announc.">
        <title>Genome annotations for the ascomycete fungi Trichoderma harzianum, Trichoderma aggressivum, and Purpureocillium lilacinum.</title>
        <authorList>
            <person name="Beijen E.P.W."/>
            <person name="Ohm R.A."/>
        </authorList>
    </citation>
    <scope>NUCLEOTIDE SEQUENCE [LARGE SCALE GENOMIC DNA]</scope>
    <source>
        <strain evidence="2 5">CBS 150709</strain>
    </source>
</reference>
<keyword evidence="5" id="KW-1185">Reference proteome</keyword>
<protein>
    <submittedName>
        <fullName evidence="3">Uncharacterized protein</fullName>
    </submittedName>
</protein>
<proteinExistence type="predicted"/>
<evidence type="ECO:0000313" key="5">
    <source>
        <dbReference type="Proteomes" id="UP001287286"/>
    </source>
</evidence>
<comment type="caution">
    <text evidence="3">The sequence shown here is derived from an EMBL/GenBank/DDBJ whole genome shotgun (WGS) entry which is preliminary data.</text>
</comment>
<feature type="compositionally biased region" description="Polar residues" evidence="1">
    <location>
        <begin position="8"/>
        <end position="18"/>
    </location>
</feature>
<reference evidence="2" key="3">
    <citation type="submission" date="2023-11" db="EMBL/GenBank/DDBJ databases">
        <authorList>
            <person name="Beijen E."/>
            <person name="Ohm R.A."/>
        </authorList>
    </citation>
    <scope>NUCLEOTIDE SEQUENCE</scope>
    <source>
        <strain evidence="2">CBS 150709</strain>
    </source>
</reference>
<gene>
    <name evidence="3" type="ORF">PCL_04881</name>
    <name evidence="2" type="ORF">Purlil1_11759</name>
</gene>